<name>A0A1M6RUH2_9CLOT</name>
<protein>
    <submittedName>
        <fullName evidence="1">Uncharacterized protein</fullName>
    </submittedName>
</protein>
<evidence type="ECO:0000313" key="1">
    <source>
        <dbReference type="EMBL" id="SHK36030.1"/>
    </source>
</evidence>
<dbReference type="AlphaFoldDB" id="A0A1M6RUH2"/>
<keyword evidence="2" id="KW-1185">Reference proteome</keyword>
<sequence length="86" mass="10085">MIRNIRMKEMLEKILKGLKNIAIEDDSIVSKTISIKIDDIVVVYPHEIDFWITTNNSKTYILDLQQDTLYEKVSDDIATEYDDLTF</sequence>
<organism evidence="1 2">
    <name type="scientific">Clostridium cavendishii DSM 21758</name>
    <dbReference type="NCBI Taxonomy" id="1121302"/>
    <lineage>
        <taxon>Bacteria</taxon>
        <taxon>Bacillati</taxon>
        <taxon>Bacillota</taxon>
        <taxon>Clostridia</taxon>
        <taxon>Eubacteriales</taxon>
        <taxon>Clostridiaceae</taxon>
        <taxon>Clostridium</taxon>
    </lineage>
</organism>
<proteinExistence type="predicted"/>
<evidence type="ECO:0000313" key="2">
    <source>
        <dbReference type="Proteomes" id="UP000184310"/>
    </source>
</evidence>
<dbReference type="Proteomes" id="UP000184310">
    <property type="component" value="Unassembled WGS sequence"/>
</dbReference>
<dbReference type="RefSeq" id="WP_072991409.1">
    <property type="nucleotide sequence ID" value="NZ_FQZB01000016.1"/>
</dbReference>
<reference evidence="1 2" key="1">
    <citation type="submission" date="2016-11" db="EMBL/GenBank/DDBJ databases">
        <authorList>
            <person name="Jaros S."/>
            <person name="Januszkiewicz K."/>
            <person name="Wedrychowicz H."/>
        </authorList>
    </citation>
    <scope>NUCLEOTIDE SEQUENCE [LARGE SCALE GENOMIC DNA]</scope>
    <source>
        <strain evidence="1 2">DSM 21758</strain>
    </source>
</reference>
<accession>A0A1M6RUH2</accession>
<gene>
    <name evidence="1" type="ORF">SAMN02745163_03672</name>
</gene>
<dbReference type="STRING" id="1121302.SAMN02745163_03672"/>
<dbReference type="EMBL" id="FQZB01000016">
    <property type="protein sequence ID" value="SHK36030.1"/>
    <property type="molecule type" value="Genomic_DNA"/>
</dbReference>